<evidence type="ECO:0000256" key="2">
    <source>
        <dbReference type="ARBA" id="ARBA00022679"/>
    </source>
</evidence>
<sequence length="206" mass="22586">MTQVTGGEQYFTAQPTAQHEMHEFDFQLLGQELHFVTDAGVFSKRTIDFGSRTMLKAVDSQQLPIGKILDLGTGYGPVGIAMAKAWQREVDLVDINQRALSLAEQNAQRNGVSELVHIFQSDIYQQIDQKYAAILVNPPIRAGKTVVTSMLTEAKSHLIKHGKLIAVLQKKQGAPSAQKNMAAAFGNVKVIGKSKGYYVLESINAD</sequence>
<evidence type="ECO:0000256" key="1">
    <source>
        <dbReference type="ARBA" id="ARBA00022603"/>
    </source>
</evidence>
<dbReference type="Gene3D" id="3.40.50.150">
    <property type="entry name" value="Vaccinia Virus protein VP39"/>
    <property type="match status" value="1"/>
</dbReference>
<dbReference type="InterPro" id="IPR029063">
    <property type="entry name" value="SAM-dependent_MTases_sf"/>
</dbReference>
<organism evidence="4 5">
    <name type="scientific">Convivina praedatoris</name>
    <dbReference type="NCBI Taxonomy" id="2880963"/>
    <lineage>
        <taxon>Bacteria</taxon>
        <taxon>Bacillati</taxon>
        <taxon>Bacillota</taxon>
        <taxon>Bacilli</taxon>
        <taxon>Lactobacillales</taxon>
        <taxon>Lactobacillaceae</taxon>
        <taxon>Convivina</taxon>
    </lineage>
</organism>
<protein>
    <submittedName>
        <fullName evidence="4">Ribosomal RNA small subunit methyltransferase C</fullName>
        <ecNumber evidence="4">2.1.1.172</ecNumber>
    </submittedName>
</protein>
<dbReference type="EC" id="2.1.1.172" evidence="4"/>
<gene>
    <name evidence="4" type="primary">rsmC</name>
    <name evidence="4" type="ORF">LMG032447_00365</name>
</gene>
<keyword evidence="2 4" id="KW-0808">Transferase</keyword>
<dbReference type="EMBL" id="CAKOEU010000002">
    <property type="protein sequence ID" value="CAH1851632.1"/>
    <property type="molecule type" value="Genomic_DNA"/>
</dbReference>
<reference evidence="4" key="1">
    <citation type="submission" date="2022-03" db="EMBL/GenBank/DDBJ databases">
        <authorList>
            <person name="Hettiarachchi G."/>
        </authorList>
    </citation>
    <scope>NUCLEOTIDE SEQUENCE</scope>
    <source>
        <strain evidence="4">LMG 32447</strain>
    </source>
</reference>
<dbReference type="PANTHER" id="PTHR47816:SF4">
    <property type="entry name" value="RIBOSOMAL RNA SMALL SUBUNIT METHYLTRANSFERASE C"/>
    <property type="match status" value="1"/>
</dbReference>
<evidence type="ECO:0000313" key="4">
    <source>
        <dbReference type="EMBL" id="CAH1851632.1"/>
    </source>
</evidence>
<dbReference type="InterPro" id="IPR046977">
    <property type="entry name" value="RsmC/RlmG"/>
</dbReference>
<name>A0ABN8HCG3_9LACO</name>
<dbReference type="Proteomes" id="UP000838102">
    <property type="component" value="Unassembled WGS sequence"/>
</dbReference>
<dbReference type="SUPFAM" id="SSF53335">
    <property type="entry name" value="S-adenosyl-L-methionine-dependent methyltransferases"/>
    <property type="match status" value="1"/>
</dbReference>
<dbReference type="Pfam" id="PF05175">
    <property type="entry name" value="MTS"/>
    <property type="match status" value="1"/>
</dbReference>
<keyword evidence="1 4" id="KW-0489">Methyltransferase</keyword>
<dbReference type="RefSeq" id="WP_248705812.1">
    <property type="nucleotide sequence ID" value="NZ_CAKOEU010000002.1"/>
</dbReference>
<evidence type="ECO:0000313" key="5">
    <source>
        <dbReference type="Proteomes" id="UP000838102"/>
    </source>
</evidence>
<evidence type="ECO:0000259" key="3">
    <source>
        <dbReference type="Pfam" id="PF05175"/>
    </source>
</evidence>
<keyword evidence="5" id="KW-1185">Reference proteome</keyword>
<dbReference type="PANTHER" id="PTHR47816">
    <property type="entry name" value="RIBOSOMAL RNA SMALL SUBUNIT METHYLTRANSFERASE C"/>
    <property type="match status" value="1"/>
</dbReference>
<feature type="domain" description="Methyltransferase small" evidence="3">
    <location>
        <begin position="33"/>
        <end position="200"/>
    </location>
</feature>
<dbReference type="CDD" id="cd02440">
    <property type="entry name" value="AdoMet_MTases"/>
    <property type="match status" value="1"/>
</dbReference>
<dbReference type="InterPro" id="IPR007848">
    <property type="entry name" value="Small_mtfrase_dom"/>
</dbReference>
<comment type="caution">
    <text evidence="4">The sequence shown here is derived from an EMBL/GenBank/DDBJ whole genome shotgun (WGS) entry which is preliminary data.</text>
</comment>
<proteinExistence type="predicted"/>
<dbReference type="GO" id="GO:0052914">
    <property type="term" value="F:16S rRNA (guanine(1207)-N(2))-methyltransferase activity"/>
    <property type="evidence" value="ECO:0007669"/>
    <property type="project" value="UniProtKB-EC"/>
</dbReference>
<accession>A0ABN8HCG3</accession>